<keyword evidence="6 8" id="KW-1133">Transmembrane helix</keyword>
<feature type="transmembrane region" description="Helical" evidence="8">
    <location>
        <begin position="546"/>
        <end position="565"/>
    </location>
</feature>
<comment type="function">
    <text evidence="8">Uptake of L-lactate across the membrane. Can also transport D-lactate and glycolate.</text>
</comment>
<feature type="transmembrane region" description="Helical" evidence="8">
    <location>
        <begin position="416"/>
        <end position="433"/>
    </location>
</feature>
<gene>
    <name evidence="9" type="ORF">SAMN02745220_00183</name>
</gene>
<evidence type="ECO:0000256" key="8">
    <source>
        <dbReference type="RuleBase" id="RU365092"/>
    </source>
</evidence>
<keyword evidence="10" id="KW-1185">Reference proteome</keyword>
<evidence type="ECO:0000256" key="2">
    <source>
        <dbReference type="ARBA" id="ARBA00010100"/>
    </source>
</evidence>
<dbReference type="AlphaFoldDB" id="A0A1M7XVW8"/>
<keyword evidence="3 8" id="KW-0813">Transport</keyword>
<comment type="similarity">
    <text evidence="2 8">Belongs to the lactate permease family.</text>
</comment>
<dbReference type="PANTHER" id="PTHR30003:SF0">
    <property type="entry name" value="GLYCOLATE PERMEASE GLCA-RELATED"/>
    <property type="match status" value="1"/>
</dbReference>
<keyword evidence="4 8" id="KW-1003">Cell membrane</keyword>
<dbReference type="GO" id="GO:0015129">
    <property type="term" value="F:lactate transmembrane transporter activity"/>
    <property type="evidence" value="ECO:0007669"/>
    <property type="project" value="UniProtKB-UniRule"/>
</dbReference>
<comment type="subcellular location">
    <subcellularLocation>
        <location evidence="1 8">Cell membrane</location>
        <topology evidence="1 8">Multi-pass membrane protein</topology>
    </subcellularLocation>
</comment>
<feature type="transmembrane region" description="Helical" evidence="8">
    <location>
        <begin position="374"/>
        <end position="395"/>
    </location>
</feature>
<feature type="transmembrane region" description="Helical" evidence="8">
    <location>
        <begin position="510"/>
        <end position="534"/>
    </location>
</feature>
<feature type="transmembrane region" description="Helical" evidence="8">
    <location>
        <begin position="131"/>
        <end position="153"/>
    </location>
</feature>
<name>A0A1M7XVW8_9BACT</name>
<evidence type="ECO:0000256" key="3">
    <source>
        <dbReference type="ARBA" id="ARBA00022448"/>
    </source>
</evidence>
<dbReference type="GO" id="GO:0015295">
    <property type="term" value="F:solute:proton symporter activity"/>
    <property type="evidence" value="ECO:0007669"/>
    <property type="project" value="TreeGrafter"/>
</dbReference>
<feature type="transmembrane region" description="Helical" evidence="8">
    <location>
        <begin position="63"/>
        <end position="85"/>
    </location>
</feature>
<feature type="transmembrane region" description="Helical" evidence="8">
    <location>
        <begin position="6"/>
        <end position="26"/>
    </location>
</feature>
<evidence type="ECO:0000256" key="1">
    <source>
        <dbReference type="ARBA" id="ARBA00004651"/>
    </source>
</evidence>
<feature type="transmembrane region" description="Helical" evidence="8">
    <location>
        <begin position="243"/>
        <end position="263"/>
    </location>
</feature>
<evidence type="ECO:0000256" key="5">
    <source>
        <dbReference type="ARBA" id="ARBA00022692"/>
    </source>
</evidence>
<dbReference type="PANTHER" id="PTHR30003">
    <property type="entry name" value="L-LACTATE PERMEASE"/>
    <property type="match status" value="1"/>
</dbReference>
<dbReference type="InterPro" id="IPR003804">
    <property type="entry name" value="Lactate_perm"/>
</dbReference>
<dbReference type="STRING" id="1121416.SAMN02745220_00183"/>
<keyword evidence="7 8" id="KW-0472">Membrane</keyword>
<accession>A0A1M7XVW8</accession>
<dbReference type="EMBL" id="FRFE01000001">
    <property type="protein sequence ID" value="SHO42840.1"/>
    <property type="molecule type" value="Genomic_DNA"/>
</dbReference>
<evidence type="ECO:0000256" key="4">
    <source>
        <dbReference type="ARBA" id="ARBA00022475"/>
    </source>
</evidence>
<feature type="transmembrane region" description="Helical" evidence="8">
    <location>
        <begin position="33"/>
        <end position="51"/>
    </location>
</feature>
<keyword evidence="5 8" id="KW-0812">Transmembrane</keyword>
<feature type="transmembrane region" description="Helical" evidence="8">
    <location>
        <begin position="325"/>
        <end position="343"/>
    </location>
</feature>
<feature type="transmembrane region" description="Helical" evidence="8">
    <location>
        <begin position="106"/>
        <end position="125"/>
    </location>
</feature>
<proteinExistence type="inferred from homology"/>
<evidence type="ECO:0000256" key="7">
    <source>
        <dbReference type="ARBA" id="ARBA00023136"/>
    </source>
</evidence>
<reference evidence="9 10" key="1">
    <citation type="submission" date="2016-12" db="EMBL/GenBank/DDBJ databases">
        <authorList>
            <person name="Song W.-J."/>
            <person name="Kurnit D.M."/>
        </authorList>
    </citation>
    <scope>NUCLEOTIDE SEQUENCE [LARGE SCALE GENOMIC DNA]</scope>
    <source>
        <strain evidence="9 10">DSM 18488</strain>
    </source>
</reference>
<organism evidence="9 10">
    <name type="scientific">Desulfopila aestuarii DSM 18488</name>
    <dbReference type="NCBI Taxonomy" id="1121416"/>
    <lineage>
        <taxon>Bacteria</taxon>
        <taxon>Pseudomonadati</taxon>
        <taxon>Thermodesulfobacteriota</taxon>
        <taxon>Desulfobulbia</taxon>
        <taxon>Desulfobulbales</taxon>
        <taxon>Desulfocapsaceae</taxon>
        <taxon>Desulfopila</taxon>
    </lineage>
</organism>
<evidence type="ECO:0000256" key="6">
    <source>
        <dbReference type="ARBA" id="ARBA00022989"/>
    </source>
</evidence>
<dbReference type="Proteomes" id="UP000184603">
    <property type="component" value="Unassembled WGS sequence"/>
</dbReference>
<dbReference type="GO" id="GO:0005886">
    <property type="term" value="C:plasma membrane"/>
    <property type="evidence" value="ECO:0007669"/>
    <property type="project" value="UniProtKB-SubCell"/>
</dbReference>
<sequence length="566" mass="59683">MPMSLPMLALTACLPIVVALVLMVVFHRPATQAMPLAWLAATIAAIAVWQAPPLYVAALTLHGFVVAVSLLIIVFGALLLLYTLSASGGMETIQAGFRSITTDPRLQFIIIAFLFGAFIEGAAGFGTPAALAAPLLLLLGFPPLAAAVVCLIMNTLPVPFAAVGTPIIMGLSYLRELVTGLVATGVPDLGFTSVETFNTLIGKWVAVIHFPIGFVLPIVMCGFLTRHFGPGRSWTEGFGAWKFCLLASVSFLVPYLVFAVFFGPEFPSLIGSLIGLGIITWAARRGIARPAKPFRFAPASEWPSEWTGIVSADTGHEPVARMSQLRAWAPYLLIGILLVVTRLPELGMKDFLAARKISFDHILGFSEVSASIQYLYLPGIIPFTLVALLTVPLHGMTLGKAAGAWKKAALSIKNPTIALLFAVAIVSIFRGTGVSDNSLNPNGYPSMPLAMAGAVADMAGRAWPMLAAFIGGAGAFITGSNTVSNLLLAEFQWGMAEALSLPRDIIVASQVVGGAMGNMICIHNIVAVCAVVGLFGKEGVILKANFPIFLFYGLMAGGMTLALIAI</sequence>
<feature type="transmembrane region" description="Helical" evidence="8">
    <location>
        <begin position="466"/>
        <end position="489"/>
    </location>
</feature>
<evidence type="ECO:0000313" key="9">
    <source>
        <dbReference type="EMBL" id="SHO42840.1"/>
    </source>
</evidence>
<feature type="transmembrane region" description="Helical" evidence="8">
    <location>
        <begin position="269"/>
        <end position="287"/>
    </location>
</feature>
<protein>
    <recommendedName>
        <fullName evidence="8">L-lactate permease</fullName>
    </recommendedName>
</protein>
<dbReference type="Pfam" id="PF02652">
    <property type="entry name" value="Lactate_perm"/>
    <property type="match status" value="1"/>
</dbReference>
<feature type="transmembrane region" description="Helical" evidence="8">
    <location>
        <begin position="204"/>
        <end position="223"/>
    </location>
</feature>
<evidence type="ECO:0000313" key="10">
    <source>
        <dbReference type="Proteomes" id="UP000184603"/>
    </source>
</evidence>